<evidence type="ECO:0000313" key="1">
    <source>
        <dbReference type="EMBL" id="JAH01864.1"/>
    </source>
</evidence>
<dbReference type="EMBL" id="GBXM01106713">
    <property type="protein sequence ID" value="JAH01864.1"/>
    <property type="molecule type" value="Transcribed_RNA"/>
</dbReference>
<name>A0A0E9PBH7_ANGAN</name>
<protein>
    <submittedName>
        <fullName evidence="1">Uncharacterized protein</fullName>
    </submittedName>
</protein>
<accession>A0A0E9PBH7</accession>
<dbReference type="AlphaFoldDB" id="A0A0E9PBH7"/>
<reference evidence="1" key="2">
    <citation type="journal article" date="2015" name="Fish Shellfish Immunol.">
        <title>Early steps in the European eel (Anguilla anguilla)-Vibrio vulnificus interaction in the gills: Role of the RtxA13 toxin.</title>
        <authorList>
            <person name="Callol A."/>
            <person name="Pajuelo D."/>
            <person name="Ebbesson L."/>
            <person name="Teles M."/>
            <person name="MacKenzie S."/>
            <person name="Amaro C."/>
        </authorList>
    </citation>
    <scope>NUCLEOTIDE SEQUENCE</scope>
</reference>
<sequence length="50" mass="5760">MFRSPVNFHLLNCVTQVWQREKICCFVLCFVVSSKVFQGLPPSHCSTVDQ</sequence>
<organism evidence="1">
    <name type="scientific">Anguilla anguilla</name>
    <name type="common">European freshwater eel</name>
    <name type="synonym">Muraena anguilla</name>
    <dbReference type="NCBI Taxonomy" id="7936"/>
    <lineage>
        <taxon>Eukaryota</taxon>
        <taxon>Metazoa</taxon>
        <taxon>Chordata</taxon>
        <taxon>Craniata</taxon>
        <taxon>Vertebrata</taxon>
        <taxon>Euteleostomi</taxon>
        <taxon>Actinopterygii</taxon>
        <taxon>Neopterygii</taxon>
        <taxon>Teleostei</taxon>
        <taxon>Anguilliformes</taxon>
        <taxon>Anguillidae</taxon>
        <taxon>Anguilla</taxon>
    </lineage>
</organism>
<reference evidence="1" key="1">
    <citation type="submission" date="2014-11" db="EMBL/GenBank/DDBJ databases">
        <authorList>
            <person name="Amaro Gonzalez C."/>
        </authorList>
    </citation>
    <scope>NUCLEOTIDE SEQUENCE</scope>
</reference>
<proteinExistence type="predicted"/>